<evidence type="ECO:0000256" key="4">
    <source>
        <dbReference type="ARBA" id="ARBA00025878"/>
    </source>
</evidence>
<keyword evidence="8" id="KW-0808">Transferase</keyword>
<proteinExistence type="inferred from homology"/>
<dbReference type="GO" id="GO:0016208">
    <property type="term" value="F:AMP binding"/>
    <property type="evidence" value="ECO:0007669"/>
    <property type="project" value="TreeGrafter"/>
</dbReference>
<dbReference type="Gene3D" id="3.10.580.10">
    <property type="entry name" value="CBS-domain"/>
    <property type="match status" value="2"/>
</dbReference>
<comment type="caution">
    <text evidence="8">The sequence shown here is derived from an EMBL/GenBank/DDBJ whole genome shotgun (WGS) entry which is preliminary data.</text>
</comment>
<dbReference type="GO" id="GO:0005737">
    <property type="term" value="C:cytoplasm"/>
    <property type="evidence" value="ECO:0007669"/>
    <property type="project" value="TreeGrafter"/>
</dbReference>
<feature type="region of interest" description="Disordered" evidence="6">
    <location>
        <begin position="536"/>
        <end position="561"/>
    </location>
</feature>
<evidence type="ECO:0000313" key="9">
    <source>
        <dbReference type="Proteomes" id="UP001054945"/>
    </source>
</evidence>
<dbReference type="InterPro" id="IPR050511">
    <property type="entry name" value="AMPK_gamma/SDS23_families"/>
</dbReference>
<dbReference type="InterPro" id="IPR000644">
    <property type="entry name" value="CBS_dom"/>
</dbReference>
<dbReference type="EMBL" id="BPLR01014109">
    <property type="protein sequence ID" value="GIY66358.1"/>
    <property type="molecule type" value="Genomic_DNA"/>
</dbReference>
<dbReference type="AlphaFoldDB" id="A0AAV4V8K7"/>
<evidence type="ECO:0000256" key="3">
    <source>
        <dbReference type="ARBA" id="ARBA00023122"/>
    </source>
</evidence>
<sequence length="561" mass="62880">MRHCIYRDSPLFINFLNDYAVYCTVLSLEERKGRVVFVNKSAVHSEEPSQVTAPIDPVTSQGVGGKGGVGVEEEEVSVVSVLGCITGKDSILRVAQRPDSVFSRILERTPRCDGDSQKGDMAIQEVSLHPEIGSFPTATSQKQNAPQIFEDALLRRHSVDPDRRRRPYNTYRSLEAHQGDTYVGHNEDDGTEHVDYTKMPEEEVIPSFLRRLSCDDVMPTSGKIVVLSVDLLVKNAFNALVTNDIRSAPLLLQHLLYYLNYLMKFVGMLIYRFLNLLYYYNFELITGIENKPIIRIKGSESLTQAAKILIQQGVHRLPVQDDSGNAVVFVMTKRRLLQYLQEKLFSKFVESKNVNMPSFFTKTIQELQVGTFEDIAVINEDTKVIDALNLFVSRKVSALPVLDDKGSVIDVFQKFDVFALAKNQTYHDLDIPVKSLDKSYSRDTTGTCTFDETLETVITKFVSNKFHRLVVVDKNYAPAGMISLSDVLKFLVVQPLVKMENASVSRTIPEDSEGAVGGTETEEAEVDVDLSTGVAHMKIGDGNKPDSFDETPPRRLLTTNE</sequence>
<gene>
    <name evidence="8" type="primary">PRKAG1</name>
    <name evidence="8" type="ORF">CEXT_683202</name>
</gene>
<reference evidence="8 9" key="1">
    <citation type="submission" date="2021-06" db="EMBL/GenBank/DDBJ databases">
        <title>Caerostris extrusa draft genome.</title>
        <authorList>
            <person name="Kono N."/>
            <person name="Arakawa K."/>
        </authorList>
    </citation>
    <scope>NUCLEOTIDE SEQUENCE [LARGE SCALE GENOMIC DNA]</scope>
</reference>
<protein>
    <submittedName>
        <fullName evidence="8">5'-AMP-activated protein kinase subunit gamma-1</fullName>
    </submittedName>
</protein>
<evidence type="ECO:0000259" key="7">
    <source>
        <dbReference type="PROSITE" id="PS51371"/>
    </source>
</evidence>
<dbReference type="GO" id="GO:0031588">
    <property type="term" value="C:nucleotide-activated protein kinase complex"/>
    <property type="evidence" value="ECO:0007669"/>
    <property type="project" value="TreeGrafter"/>
</dbReference>
<feature type="domain" description="CBS" evidence="7">
    <location>
        <begin position="440"/>
        <end position="499"/>
    </location>
</feature>
<evidence type="ECO:0000256" key="2">
    <source>
        <dbReference type="ARBA" id="ARBA00022737"/>
    </source>
</evidence>
<evidence type="ECO:0000256" key="5">
    <source>
        <dbReference type="PROSITE-ProRule" id="PRU00703"/>
    </source>
</evidence>
<dbReference type="GO" id="GO:0019901">
    <property type="term" value="F:protein kinase binding"/>
    <property type="evidence" value="ECO:0007669"/>
    <property type="project" value="TreeGrafter"/>
</dbReference>
<feature type="compositionally biased region" description="Basic and acidic residues" evidence="6">
    <location>
        <begin position="538"/>
        <end position="553"/>
    </location>
</feature>
<dbReference type="SUPFAM" id="SSF54631">
    <property type="entry name" value="CBS-domain pair"/>
    <property type="match status" value="2"/>
</dbReference>
<keyword evidence="2" id="KW-0677">Repeat</keyword>
<feature type="region of interest" description="Disordered" evidence="6">
    <location>
        <begin position="48"/>
        <end position="68"/>
    </location>
</feature>
<dbReference type="Proteomes" id="UP001054945">
    <property type="component" value="Unassembled WGS sequence"/>
</dbReference>
<feature type="domain" description="CBS" evidence="7">
    <location>
        <begin position="371"/>
        <end position="429"/>
    </location>
</feature>
<keyword evidence="3 5" id="KW-0129">CBS domain</keyword>
<evidence type="ECO:0000256" key="6">
    <source>
        <dbReference type="SAM" id="MobiDB-lite"/>
    </source>
</evidence>
<feature type="domain" description="CBS" evidence="7">
    <location>
        <begin position="289"/>
        <end position="346"/>
    </location>
</feature>
<evidence type="ECO:0000313" key="8">
    <source>
        <dbReference type="EMBL" id="GIY66358.1"/>
    </source>
</evidence>
<dbReference type="GO" id="GO:0019887">
    <property type="term" value="F:protein kinase regulator activity"/>
    <property type="evidence" value="ECO:0007669"/>
    <property type="project" value="TreeGrafter"/>
</dbReference>
<keyword evidence="8" id="KW-0418">Kinase</keyword>
<dbReference type="InterPro" id="IPR046342">
    <property type="entry name" value="CBS_dom_sf"/>
</dbReference>
<dbReference type="SMART" id="SM00116">
    <property type="entry name" value="CBS"/>
    <property type="match status" value="3"/>
</dbReference>
<dbReference type="Pfam" id="PF00571">
    <property type="entry name" value="CBS"/>
    <property type="match status" value="3"/>
</dbReference>
<organism evidence="8 9">
    <name type="scientific">Caerostris extrusa</name>
    <name type="common">Bark spider</name>
    <name type="synonym">Caerostris bankana</name>
    <dbReference type="NCBI Taxonomy" id="172846"/>
    <lineage>
        <taxon>Eukaryota</taxon>
        <taxon>Metazoa</taxon>
        <taxon>Ecdysozoa</taxon>
        <taxon>Arthropoda</taxon>
        <taxon>Chelicerata</taxon>
        <taxon>Arachnida</taxon>
        <taxon>Araneae</taxon>
        <taxon>Araneomorphae</taxon>
        <taxon>Entelegynae</taxon>
        <taxon>Araneoidea</taxon>
        <taxon>Araneidae</taxon>
        <taxon>Caerostris</taxon>
    </lineage>
</organism>
<accession>A0AAV4V8K7</accession>
<evidence type="ECO:0000256" key="1">
    <source>
        <dbReference type="ARBA" id="ARBA00006750"/>
    </source>
</evidence>
<name>A0AAV4V8K7_CAEEX</name>
<keyword evidence="9" id="KW-1185">Reference proteome</keyword>
<dbReference type="GO" id="GO:0016301">
    <property type="term" value="F:kinase activity"/>
    <property type="evidence" value="ECO:0007669"/>
    <property type="project" value="UniProtKB-KW"/>
</dbReference>
<dbReference type="PANTHER" id="PTHR13780">
    <property type="entry name" value="AMP-ACTIVATED PROTEIN KINASE, GAMMA REGULATORY SUBUNIT"/>
    <property type="match status" value="1"/>
</dbReference>
<dbReference type="GO" id="GO:0005634">
    <property type="term" value="C:nucleus"/>
    <property type="evidence" value="ECO:0007669"/>
    <property type="project" value="TreeGrafter"/>
</dbReference>
<comment type="subunit">
    <text evidence="4">AMPK is a heterotrimer of an alpha catalytic subunit (PRKAA1 or PRKAA2), a beta (PRKAB1 or PRKAB2) and a gamma non-catalytic subunits (PRKAG1, PRKAG2 or PRKAG3). Interacts with FNIP1 and FNIP2.</text>
</comment>
<dbReference type="PANTHER" id="PTHR13780:SF35">
    <property type="entry name" value="LD22662P"/>
    <property type="match status" value="1"/>
</dbReference>
<dbReference type="PROSITE" id="PS51371">
    <property type="entry name" value="CBS"/>
    <property type="match status" value="3"/>
</dbReference>
<comment type="similarity">
    <text evidence="1">Belongs to the 5'-AMP-activated protein kinase gamma subunit family.</text>
</comment>